<dbReference type="AlphaFoldDB" id="A0AAW5BGR5"/>
<dbReference type="EMBL" id="JAIFZM010000026">
    <property type="protein sequence ID" value="MCG3421232.1"/>
    <property type="molecule type" value="Genomic_DNA"/>
</dbReference>
<dbReference type="Pfam" id="PF14808">
    <property type="entry name" value="TMEM164"/>
    <property type="match status" value="1"/>
</dbReference>
<keyword evidence="1" id="KW-1133">Transmembrane helix</keyword>
<keyword evidence="1" id="KW-0472">Membrane</keyword>
<organism evidence="2 3">
    <name type="scientific">Oceanobacillus jordanicus</name>
    <dbReference type="NCBI Taxonomy" id="2867266"/>
    <lineage>
        <taxon>Bacteria</taxon>
        <taxon>Bacillati</taxon>
        <taxon>Bacillota</taxon>
        <taxon>Bacilli</taxon>
        <taxon>Bacillales</taxon>
        <taxon>Bacillaceae</taxon>
        <taxon>Oceanobacillus</taxon>
    </lineage>
</organism>
<feature type="transmembrane region" description="Helical" evidence="1">
    <location>
        <begin position="83"/>
        <end position="102"/>
    </location>
</feature>
<dbReference type="RefSeq" id="WP_238022173.1">
    <property type="nucleotide sequence ID" value="NZ_JAIFZM010000026.1"/>
</dbReference>
<sequence>MYDAFFSVEGNTFISFHTSHLIMLFIYLIGFILLILFSTLKTRSSYGRIYTMIKWILFILLVMSEVSYQVWSATSGIWILSEYIPLHLCGIASITAAIALLLQNKKLATLTFYIGFLPALLALITPELPYDFPHFRYWKFFLHHIAISWASLFLILTSSISLKYSSMLKSYGLLLIYAAFVGFIINPSLDSNYLYLRDTPLSNTPLDYFGDGMLYYVNLCLVALAVFSIQWGIVRFFKKA</sequence>
<feature type="transmembrane region" description="Helical" evidence="1">
    <location>
        <begin position="168"/>
        <end position="185"/>
    </location>
</feature>
<feature type="transmembrane region" description="Helical" evidence="1">
    <location>
        <begin position="20"/>
        <end position="40"/>
    </location>
</feature>
<dbReference type="NCBIfam" id="TIGR02206">
    <property type="entry name" value="intg_mem_TP0381"/>
    <property type="match status" value="1"/>
</dbReference>
<reference evidence="2 3" key="1">
    <citation type="journal article" date="2022" name="Evol. Bioinform. Online">
        <title>Draft Genome Sequence of Oceanobacillus jordanicus Strain GSFE11, a Halotolerant Plant Growth-Promoting Bacterial Endophyte Isolated From the Jordan Valley.</title>
        <authorList>
            <person name="Alhindi T."/>
            <person name="Albdaiwi R."/>
        </authorList>
    </citation>
    <scope>NUCLEOTIDE SEQUENCE [LARGE SCALE GENOMIC DNA]</scope>
    <source>
        <strain evidence="2 3">GSFE11</strain>
    </source>
</reference>
<feature type="transmembrane region" description="Helical" evidence="1">
    <location>
        <begin position="137"/>
        <end position="156"/>
    </location>
</feature>
<gene>
    <name evidence="2" type="ORF">K3T81_18995</name>
</gene>
<proteinExistence type="predicted"/>
<keyword evidence="1" id="KW-0812">Transmembrane</keyword>
<feature type="transmembrane region" description="Helical" evidence="1">
    <location>
        <begin position="52"/>
        <end position="71"/>
    </location>
</feature>
<evidence type="ECO:0000313" key="2">
    <source>
        <dbReference type="EMBL" id="MCG3421232.1"/>
    </source>
</evidence>
<accession>A0AAW5BGR5</accession>
<evidence type="ECO:0000313" key="3">
    <source>
        <dbReference type="Proteomes" id="UP001199631"/>
    </source>
</evidence>
<feature type="transmembrane region" description="Helical" evidence="1">
    <location>
        <begin position="213"/>
        <end position="234"/>
    </location>
</feature>
<comment type="caution">
    <text evidence="2">The sequence shown here is derived from an EMBL/GenBank/DDBJ whole genome shotgun (WGS) entry which is preliminary data.</text>
</comment>
<feature type="transmembrane region" description="Helical" evidence="1">
    <location>
        <begin position="107"/>
        <end position="125"/>
    </location>
</feature>
<protein>
    <submittedName>
        <fullName evidence="2">TIGR02206 family membrane protein</fullName>
    </submittedName>
</protein>
<dbReference type="Proteomes" id="UP001199631">
    <property type="component" value="Unassembled WGS sequence"/>
</dbReference>
<evidence type="ECO:0000256" key="1">
    <source>
        <dbReference type="SAM" id="Phobius"/>
    </source>
</evidence>
<dbReference type="InterPro" id="IPR011737">
    <property type="entry name" value="CHP02206_TP0381"/>
</dbReference>
<keyword evidence="3" id="KW-1185">Reference proteome</keyword>
<name>A0AAW5BGR5_9BACI</name>